<accession>A0AA49Q9K4</accession>
<protein>
    <submittedName>
        <fullName evidence="2">Type II toxin-antitoxin system RelE/ParE family toxin</fullName>
    </submittedName>
</protein>
<dbReference type="EMBL" id="CP130613">
    <property type="protein sequence ID" value="WKW16425.1"/>
    <property type="molecule type" value="Genomic_DNA"/>
</dbReference>
<dbReference type="Pfam" id="PF05973">
    <property type="entry name" value="Gp49"/>
    <property type="match status" value="1"/>
</dbReference>
<sequence length="113" mass="12890">MTEKPVAWLGSSLVDVRAFPKVARERLGYALDRIQRGLEPPDWKPMPSVGPGVREIRVQVGRQFRVLYVTRFAEAIYVLHAFEKKSQKTPAADIERARKRLATIRRSASEEDA</sequence>
<dbReference type="RefSeq" id="WP_367886369.1">
    <property type="nucleotide sequence ID" value="NZ_CP130612.1"/>
</dbReference>
<evidence type="ECO:0000313" key="2">
    <source>
        <dbReference type="EMBL" id="WKW16425.1"/>
    </source>
</evidence>
<dbReference type="KEGG" id="pspc:Strain318_002841"/>
<gene>
    <name evidence="1" type="ORF">Strain138_002841</name>
    <name evidence="2" type="ORF">Strain318_002841</name>
</gene>
<organism evidence="2 3">
    <name type="scientific">Pseudogemmatithrix spongiicola</name>
    <dbReference type="NCBI Taxonomy" id="3062599"/>
    <lineage>
        <taxon>Bacteria</taxon>
        <taxon>Pseudomonadati</taxon>
        <taxon>Gemmatimonadota</taxon>
        <taxon>Gemmatimonadia</taxon>
        <taxon>Gemmatimonadales</taxon>
        <taxon>Gemmatimonadaceae</taxon>
        <taxon>Pseudogemmatithrix</taxon>
    </lineage>
</organism>
<proteinExistence type="predicted"/>
<accession>A0AA49JXP4</accession>
<name>A0AA49Q9K4_9BACT</name>
<dbReference type="EMBL" id="CP130612">
    <property type="protein sequence ID" value="WKW13518.1"/>
    <property type="molecule type" value="Genomic_DNA"/>
</dbReference>
<dbReference type="Proteomes" id="UP001229955">
    <property type="component" value="Chromosome"/>
</dbReference>
<evidence type="ECO:0000313" key="3">
    <source>
        <dbReference type="Proteomes" id="UP001229955"/>
    </source>
</evidence>
<evidence type="ECO:0000313" key="1">
    <source>
        <dbReference type="EMBL" id="WKW13518.1"/>
    </source>
</evidence>
<dbReference type="InterPro" id="IPR009241">
    <property type="entry name" value="HigB-like"/>
</dbReference>
<keyword evidence="3" id="KW-1185">Reference proteome</keyword>
<reference evidence="2" key="1">
    <citation type="submission" date="2023-07" db="EMBL/GenBank/DDBJ databases">
        <authorList>
            <person name="Haufschild T."/>
            <person name="Kallscheuer N."/>
            <person name="Hammer J."/>
            <person name="Kohn T."/>
            <person name="Kabuu M."/>
            <person name="Jogler M."/>
            <person name="Wohfarth N."/>
            <person name="Heuer A."/>
            <person name="Rohde M."/>
            <person name="van Teeseling M.C.F."/>
            <person name="Jogler C."/>
        </authorList>
    </citation>
    <scope>NUCLEOTIDE SEQUENCE</scope>
    <source>
        <strain evidence="1">Strain 138</strain>
        <strain evidence="2">Strain 318</strain>
    </source>
</reference>
<dbReference type="AlphaFoldDB" id="A0AA49Q9K4"/>